<dbReference type="AlphaFoldDB" id="A0A6J6LG23"/>
<organism evidence="1">
    <name type="scientific">freshwater metagenome</name>
    <dbReference type="NCBI Taxonomy" id="449393"/>
    <lineage>
        <taxon>unclassified sequences</taxon>
        <taxon>metagenomes</taxon>
        <taxon>ecological metagenomes</taxon>
    </lineage>
</organism>
<sequence>MGAAGSITTLSGFSNLLGVGLGFLIIEVVEAPTTHIVPSESVAADVAISLFVLPNRRFQSGAPVLEKVEIKPSLPPLKDPAIQDDVLASVVPIKDMDIGVNNKSLTCSFPE</sequence>
<evidence type="ECO:0000313" key="1">
    <source>
        <dbReference type="EMBL" id="CAB4659489.1"/>
    </source>
</evidence>
<dbReference type="EMBL" id="CAEZWN010000086">
    <property type="protein sequence ID" value="CAB4659489.1"/>
    <property type="molecule type" value="Genomic_DNA"/>
</dbReference>
<protein>
    <submittedName>
        <fullName evidence="1">Unannotated protein</fullName>
    </submittedName>
</protein>
<name>A0A6J6LG23_9ZZZZ</name>
<accession>A0A6J6LG23</accession>
<reference evidence="1" key="1">
    <citation type="submission" date="2020-05" db="EMBL/GenBank/DDBJ databases">
        <authorList>
            <person name="Chiriac C."/>
            <person name="Salcher M."/>
            <person name="Ghai R."/>
            <person name="Kavagutti S V."/>
        </authorList>
    </citation>
    <scope>NUCLEOTIDE SEQUENCE</scope>
</reference>
<proteinExistence type="predicted"/>
<gene>
    <name evidence="1" type="ORF">UFOPK2252_00844</name>
</gene>